<dbReference type="BioCyc" id="SENT913075:G120P-766-MONOMER"/>
<protein>
    <recommendedName>
        <fullName evidence="6">Serine protease</fullName>
        <ecNumber evidence="6">3.4.21.-</ecNumber>
    </recommendedName>
</protein>
<evidence type="ECO:0000313" key="8">
    <source>
        <dbReference type="Proteomes" id="UP000003532"/>
    </source>
</evidence>
<dbReference type="EC" id="3.4.21.-" evidence="6"/>
<gene>
    <name evidence="7" type="ORF">LTSEINV_2612</name>
</gene>
<dbReference type="InterPro" id="IPR008256">
    <property type="entry name" value="Peptidase_S1B"/>
</dbReference>
<dbReference type="AlphaFoldDB" id="G5ND97"/>
<evidence type="ECO:0000256" key="2">
    <source>
        <dbReference type="ARBA" id="ARBA00022670"/>
    </source>
</evidence>
<keyword evidence="2 6" id="KW-0645">Protease</keyword>
<dbReference type="InterPro" id="IPR043504">
    <property type="entry name" value="Peptidase_S1_PA_chymotrypsin"/>
</dbReference>
<comment type="similarity">
    <text evidence="1 6">Belongs to the peptidase S1B family.</text>
</comment>
<accession>G5ND97</accession>
<evidence type="ECO:0000313" key="7">
    <source>
        <dbReference type="EMBL" id="EHC57683.1"/>
    </source>
</evidence>
<dbReference type="SUPFAM" id="SSF50494">
    <property type="entry name" value="Trypsin-like serine proteases"/>
    <property type="match status" value="1"/>
</dbReference>
<comment type="caution">
    <text evidence="7">The sequence shown here is derived from an EMBL/GenBank/DDBJ whole genome shotgun (WGS) entry which is preliminary data.</text>
</comment>
<evidence type="ECO:0000256" key="5">
    <source>
        <dbReference type="ARBA" id="ARBA00022825"/>
    </source>
</evidence>
<dbReference type="Proteomes" id="UP000003532">
    <property type="component" value="Unassembled WGS sequence"/>
</dbReference>
<evidence type="ECO:0000256" key="3">
    <source>
        <dbReference type="ARBA" id="ARBA00022729"/>
    </source>
</evidence>
<dbReference type="EMBL" id="AFCO01000861">
    <property type="protein sequence ID" value="EHC57683.1"/>
    <property type="molecule type" value="Genomic_DNA"/>
</dbReference>
<proteinExistence type="inferred from homology"/>
<evidence type="ECO:0000256" key="4">
    <source>
        <dbReference type="ARBA" id="ARBA00022801"/>
    </source>
</evidence>
<sequence length="71" mass="7633">MTGWAQNAVLSHQCDTLPGDSGSPLLLHTDSGWQLIGVQSSAPAAKDRWRADNRAISVTGFRDKLKALAQD</sequence>
<organism evidence="7 8">
    <name type="scientific">Salmonella enterica subsp. enterica serovar Inverness str. R8-3668</name>
    <dbReference type="NCBI Taxonomy" id="913075"/>
    <lineage>
        <taxon>Bacteria</taxon>
        <taxon>Pseudomonadati</taxon>
        <taxon>Pseudomonadota</taxon>
        <taxon>Gammaproteobacteria</taxon>
        <taxon>Enterobacterales</taxon>
        <taxon>Enterobacteriaceae</taxon>
        <taxon>Salmonella</taxon>
    </lineage>
</organism>
<evidence type="ECO:0000256" key="6">
    <source>
        <dbReference type="RuleBase" id="RU004296"/>
    </source>
</evidence>
<keyword evidence="3" id="KW-0732">Signal</keyword>
<dbReference type="GO" id="GO:0006508">
    <property type="term" value="P:proteolysis"/>
    <property type="evidence" value="ECO:0007669"/>
    <property type="project" value="UniProtKB-KW"/>
</dbReference>
<name>G5ND97_SALET</name>
<keyword evidence="5 6" id="KW-0720">Serine protease</keyword>
<evidence type="ECO:0000256" key="1">
    <source>
        <dbReference type="ARBA" id="ARBA00008764"/>
    </source>
</evidence>
<dbReference type="Gene3D" id="2.40.10.10">
    <property type="entry name" value="Trypsin-like serine proteases"/>
    <property type="match status" value="1"/>
</dbReference>
<dbReference type="GO" id="GO:0008236">
    <property type="term" value="F:serine-type peptidase activity"/>
    <property type="evidence" value="ECO:0007669"/>
    <property type="project" value="UniProtKB-KW"/>
</dbReference>
<reference evidence="7 8" key="1">
    <citation type="journal article" date="2011" name="BMC Genomics">
        <title>Genome sequencing reveals diversification of virulence factor content and possible host adaptation in distinct subpopulations of Salmonella enterica.</title>
        <authorList>
            <person name="den Bakker H.C."/>
            <person name="Moreno Switt A.I."/>
            <person name="Govoni G."/>
            <person name="Cummings C.A."/>
            <person name="Ranieri M.L."/>
            <person name="Degoricija L."/>
            <person name="Hoelzer K."/>
            <person name="Rodriguez-Rivera L.D."/>
            <person name="Brown S."/>
            <person name="Bolchacova E."/>
            <person name="Furtado M.R."/>
            <person name="Wiedmann M."/>
        </authorList>
    </citation>
    <scope>NUCLEOTIDE SEQUENCE [LARGE SCALE GENOMIC DNA]</scope>
    <source>
        <strain evidence="7 8">R8-3668</strain>
    </source>
</reference>
<dbReference type="PRINTS" id="PR00839">
    <property type="entry name" value="V8PROTEASE"/>
</dbReference>
<dbReference type="PATRIC" id="fig|913075.3.peg.1992"/>
<keyword evidence="4 6" id="KW-0378">Hydrolase</keyword>
<dbReference type="InterPro" id="IPR009003">
    <property type="entry name" value="Peptidase_S1_PA"/>
</dbReference>